<dbReference type="Gene3D" id="1.10.238.20">
    <property type="entry name" value="Pheromone/general odorant binding protein domain"/>
    <property type="match status" value="1"/>
</dbReference>
<dbReference type="InterPro" id="IPR036728">
    <property type="entry name" value="PBP_GOBP_sf"/>
</dbReference>
<reference evidence="1" key="1">
    <citation type="journal article" date="2023" name="Insect Mol. Biol.">
        <title>Genome sequencing provides insights into the evolution of gene families encoding plant cell wall-degrading enzymes in longhorned beetles.</title>
        <authorList>
            <person name="Shin N.R."/>
            <person name="Okamura Y."/>
            <person name="Kirsch R."/>
            <person name="Pauchet Y."/>
        </authorList>
    </citation>
    <scope>NUCLEOTIDE SEQUENCE</scope>
    <source>
        <strain evidence="1">MMC_N1</strain>
    </source>
</reference>
<organism evidence="1 2">
    <name type="scientific">Molorchus minor</name>
    <dbReference type="NCBI Taxonomy" id="1323400"/>
    <lineage>
        <taxon>Eukaryota</taxon>
        <taxon>Metazoa</taxon>
        <taxon>Ecdysozoa</taxon>
        <taxon>Arthropoda</taxon>
        <taxon>Hexapoda</taxon>
        <taxon>Insecta</taxon>
        <taxon>Pterygota</taxon>
        <taxon>Neoptera</taxon>
        <taxon>Endopterygota</taxon>
        <taxon>Coleoptera</taxon>
        <taxon>Polyphaga</taxon>
        <taxon>Cucujiformia</taxon>
        <taxon>Chrysomeloidea</taxon>
        <taxon>Cerambycidae</taxon>
        <taxon>Lamiinae</taxon>
        <taxon>Monochamini</taxon>
        <taxon>Molorchus</taxon>
    </lineage>
</organism>
<evidence type="ECO:0000313" key="1">
    <source>
        <dbReference type="EMBL" id="KAJ8970110.1"/>
    </source>
</evidence>
<dbReference type="Proteomes" id="UP001162164">
    <property type="component" value="Unassembled WGS sequence"/>
</dbReference>
<name>A0ABQ9J0S9_9CUCU</name>
<protein>
    <submittedName>
        <fullName evidence="1">Uncharacterized protein</fullName>
    </submittedName>
</protein>
<dbReference type="SMART" id="SM00708">
    <property type="entry name" value="PhBP"/>
    <property type="match status" value="1"/>
</dbReference>
<comment type="caution">
    <text evidence="1">The sequence shown here is derived from an EMBL/GenBank/DDBJ whole genome shotgun (WGS) entry which is preliminary data.</text>
</comment>
<dbReference type="EMBL" id="JAPWTJ010001674">
    <property type="protein sequence ID" value="KAJ8970110.1"/>
    <property type="molecule type" value="Genomic_DNA"/>
</dbReference>
<keyword evidence="2" id="KW-1185">Reference proteome</keyword>
<sequence length="166" mass="19063">MRTRLRYWASEGDSVRNSLTSIGIVMATHDKIPDNEDIDYFLMAYGLTDEEKQRVRDIHRECQSDPATHADEDLLKKAYNGEHVESKSIGAHILCMSKKIKFQNENGDIDKKAVRKQLSKLISDETKLDEVVEKCGVQKTTPEETAQDIMKCFHDYAGHVLHDHHH</sequence>
<gene>
    <name evidence="1" type="ORF">NQ317_019656</name>
</gene>
<dbReference type="SUPFAM" id="SSF47565">
    <property type="entry name" value="Insect pheromone/odorant-binding proteins"/>
    <property type="match status" value="1"/>
</dbReference>
<evidence type="ECO:0000313" key="2">
    <source>
        <dbReference type="Proteomes" id="UP001162164"/>
    </source>
</evidence>
<dbReference type="InterPro" id="IPR006170">
    <property type="entry name" value="PBP/GOBP"/>
</dbReference>
<dbReference type="CDD" id="cd23992">
    <property type="entry name" value="PBP_GOBP"/>
    <property type="match status" value="1"/>
</dbReference>
<accession>A0ABQ9J0S9</accession>
<dbReference type="Pfam" id="PF01395">
    <property type="entry name" value="PBP_GOBP"/>
    <property type="match status" value="1"/>
</dbReference>
<proteinExistence type="predicted"/>